<dbReference type="EMBL" id="CM045762">
    <property type="protein sequence ID" value="KAI8010993.1"/>
    <property type="molecule type" value="Genomic_DNA"/>
</dbReference>
<evidence type="ECO:0000313" key="2">
    <source>
        <dbReference type="Proteomes" id="UP001060215"/>
    </source>
</evidence>
<proteinExistence type="predicted"/>
<gene>
    <name evidence="1" type="ORF">LOK49_LG06G00576</name>
</gene>
<accession>A0ACC0HDM5</accession>
<name>A0ACC0HDM5_9ERIC</name>
<reference evidence="1 2" key="1">
    <citation type="journal article" date="2022" name="Plant J.">
        <title>Chromosome-level genome of Camellia lanceoleosa provides a valuable resource for understanding genome evolution and self-incompatibility.</title>
        <authorList>
            <person name="Gong W."/>
            <person name="Xiao S."/>
            <person name="Wang L."/>
            <person name="Liao Z."/>
            <person name="Chang Y."/>
            <person name="Mo W."/>
            <person name="Hu G."/>
            <person name="Li W."/>
            <person name="Zhao G."/>
            <person name="Zhu H."/>
            <person name="Hu X."/>
            <person name="Ji K."/>
            <person name="Xiang X."/>
            <person name="Song Q."/>
            <person name="Yuan D."/>
            <person name="Jin S."/>
            <person name="Zhang L."/>
        </authorList>
    </citation>
    <scope>NUCLEOTIDE SEQUENCE [LARGE SCALE GENOMIC DNA]</scope>
    <source>
        <strain evidence="1">SQ_2022a</strain>
    </source>
</reference>
<protein>
    <submittedName>
        <fullName evidence="1">Sesquiterpene synthase</fullName>
    </submittedName>
</protein>
<sequence length="83" mass="9355">MSTPFLATIAQSHSPKQPEIIRKTACFHPSVWGDHFITYTPDDKVLNLAYMIDVVYKDEDGYAHVGTEMKKCIASLLIDPVLM</sequence>
<organism evidence="1 2">
    <name type="scientific">Camellia lanceoleosa</name>
    <dbReference type="NCBI Taxonomy" id="1840588"/>
    <lineage>
        <taxon>Eukaryota</taxon>
        <taxon>Viridiplantae</taxon>
        <taxon>Streptophyta</taxon>
        <taxon>Embryophyta</taxon>
        <taxon>Tracheophyta</taxon>
        <taxon>Spermatophyta</taxon>
        <taxon>Magnoliopsida</taxon>
        <taxon>eudicotyledons</taxon>
        <taxon>Gunneridae</taxon>
        <taxon>Pentapetalae</taxon>
        <taxon>asterids</taxon>
        <taxon>Ericales</taxon>
        <taxon>Theaceae</taxon>
        <taxon>Camellia</taxon>
    </lineage>
</organism>
<evidence type="ECO:0000313" key="1">
    <source>
        <dbReference type="EMBL" id="KAI8010993.1"/>
    </source>
</evidence>
<keyword evidence="2" id="KW-1185">Reference proteome</keyword>
<dbReference type="Proteomes" id="UP001060215">
    <property type="component" value="Chromosome 5"/>
</dbReference>
<comment type="caution">
    <text evidence="1">The sequence shown here is derived from an EMBL/GenBank/DDBJ whole genome shotgun (WGS) entry which is preliminary data.</text>
</comment>